<proteinExistence type="predicted"/>
<feature type="region of interest" description="Disordered" evidence="1">
    <location>
        <begin position="204"/>
        <end position="238"/>
    </location>
</feature>
<accession>A0A0A2LD79</accession>
<name>A0A0A2LD79_PENIT</name>
<reference evidence="2 3" key="1">
    <citation type="journal article" date="2015" name="Mol. Plant Microbe Interact.">
        <title>Genome, transcriptome, and functional analyses of Penicillium expansum provide new insights into secondary metabolism and pathogenicity.</title>
        <authorList>
            <person name="Ballester A.R."/>
            <person name="Marcet-Houben M."/>
            <person name="Levin E."/>
            <person name="Sela N."/>
            <person name="Selma-Lazaro C."/>
            <person name="Carmona L."/>
            <person name="Wisniewski M."/>
            <person name="Droby S."/>
            <person name="Gonzalez-Candelas L."/>
            <person name="Gabaldon T."/>
        </authorList>
    </citation>
    <scope>NUCLEOTIDE SEQUENCE [LARGE SCALE GENOMIC DNA]</scope>
    <source>
        <strain evidence="2 3">PHI-1</strain>
    </source>
</reference>
<feature type="compositionally biased region" description="Basic and acidic residues" evidence="1">
    <location>
        <begin position="204"/>
        <end position="231"/>
    </location>
</feature>
<gene>
    <name evidence="2" type="ORF">PITC_023780</name>
</gene>
<protein>
    <submittedName>
        <fullName evidence="2">Uncharacterized protein</fullName>
    </submittedName>
</protein>
<dbReference type="HOGENOM" id="CLU_1166183_0_0_1"/>
<organism evidence="2 3">
    <name type="scientific">Penicillium italicum</name>
    <name type="common">Blue mold</name>
    <dbReference type="NCBI Taxonomy" id="40296"/>
    <lineage>
        <taxon>Eukaryota</taxon>
        <taxon>Fungi</taxon>
        <taxon>Dikarya</taxon>
        <taxon>Ascomycota</taxon>
        <taxon>Pezizomycotina</taxon>
        <taxon>Eurotiomycetes</taxon>
        <taxon>Eurotiomycetidae</taxon>
        <taxon>Eurotiales</taxon>
        <taxon>Aspergillaceae</taxon>
        <taxon>Penicillium</taxon>
    </lineage>
</organism>
<dbReference type="Proteomes" id="UP000030104">
    <property type="component" value="Unassembled WGS sequence"/>
</dbReference>
<sequence length="238" mass="26286">MEVTLEMGLTGRGWAPGTLTLAAELSFARRQGGVTWNGRRQGGVMPEAGIDGGCWMSGVDEVEEIDMDKLEADIPDTVRSWLPGVPKAGIGRGCRMSRVDEVDEIDIDRLEAEPGLEDASMTGKPEVEIDRGCRMFGVDEVEEIDIDKLEAEPGVEYASIPGKVSLWLPGIVVQVGTQERRYSRTKNEERTKMVDALVEKRRVEDEAQECEKRGEGGDEDKKRERGGEGKKAKALYSR</sequence>
<evidence type="ECO:0000313" key="3">
    <source>
        <dbReference type="Proteomes" id="UP000030104"/>
    </source>
</evidence>
<dbReference type="EMBL" id="JQGA01000215">
    <property type="protein sequence ID" value="KGO77136.1"/>
    <property type="molecule type" value="Genomic_DNA"/>
</dbReference>
<evidence type="ECO:0000256" key="1">
    <source>
        <dbReference type="SAM" id="MobiDB-lite"/>
    </source>
</evidence>
<dbReference type="AlphaFoldDB" id="A0A0A2LD79"/>
<evidence type="ECO:0000313" key="2">
    <source>
        <dbReference type="EMBL" id="KGO77136.1"/>
    </source>
</evidence>
<keyword evidence="3" id="KW-1185">Reference proteome</keyword>
<comment type="caution">
    <text evidence="2">The sequence shown here is derived from an EMBL/GenBank/DDBJ whole genome shotgun (WGS) entry which is preliminary data.</text>
</comment>